<evidence type="ECO:0000313" key="15">
    <source>
        <dbReference type="EMBL" id="KZT40627.1"/>
    </source>
</evidence>
<dbReference type="Proteomes" id="UP000076798">
    <property type="component" value="Unassembled WGS sequence"/>
</dbReference>
<dbReference type="PANTHER" id="PTHR11709">
    <property type="entry name" value="MULTI-COPPER OXIDASE"/>
    <property type="match status" value="1"/>
</dbReference>
<feature type="domain" description="Plastocyanin-like" evidence="12">
    <location>
        <begin position="124"/>
        <end position="280"/>
    </location>
</feature>
<protein>
    <recommendedName>
        <fullName evidence="5">laccase</fullName>
        <ecNumber evidence="5">1.10.3.2</ecNumber>
    </recommendedName>
</protein>
<organism evidence="15 16">
    <name type="scientific">Sistotremastrum suecicum HHB10207 ss-3</name>
    <dbReference type="NCBI Taxonomy" id="1314776"/>
    <lineage>
        <taxon>Eukaryota</taxon>
        <taxon>Fungi</taxon>
        <taxon>Dikarya</taxon>
        <taxon>Basidiomycota</taxon>
        <taxon>Agaricomycotina</taxon>
        <taxon>Agaricomycetes</taxon>
        <taxon>Sistotremastrales</taxon>
        <taxon>Sistotremastraceae</taxon>
        <taxon>Sistotremastrum</taxon>
    </lineage>
</organism>
<proteinExistence type="inferred from homology"/>
<evidence type="ECO:0000256" key="10">
    <source>
        <dbReference type="ARBA" id="ARBA00023157"/>
    </source>
</evidence>
<dbReference type="PROSITE" id="PS00080">
    <property type="entry name" value="MULTICOPPER_OXIDASE2"/>
    <property type="match status" value="1"/>
</dbReference>
<keyword evidence="9" id="KW-0186">Copper</keyword>
<sequence>MDSNARPNLIANTADNFSINVVNQMTDQRLELDTSIHWHGILQHRTAGSDGTAQVTQCPINPFNSFKYRFSTDGQAGTFWYHSHVGTQYCDGLQGGLIIRDPNDPYSKEDWVGKPGYYDVDDDSTIVTLRDWNHLPSWEAFDDLSGEPEPNSTLVNGRGRYVGADPDDVPLAVIGPVNSGKSYRLRIINMSCNSWFRVSLDNHTFTIIEADGVALSINNANREVDSFTIFPGERYSAVVKADQLPGNYWFRTNPFPDINGWSPEEQMRDPGLNNAIFRYESVPIEEPKPGQIPTLCPMDESKLKPLVPPAQSECDKADQEFFLPIVAINDQTEEERQNRSIPHYQLGNGSWIPPSLPVLLSVIRGEALPGNTYPIEFGKTIDVTFLNTEDDSSIEGAHPLHLHGHEFSVLQFRGYKTDCRNPPRRDTIAVYDGNVTVRFRTDNPGPWIFHCHIDWHLDQGMAAVFAESRYEMLYGNNSIVFPPGWESLCPIYEGDKPPLLPGI</sequence>
<evidence type="ECO:0000256" key="9">
    <source>
        <dbReference type="ARBA" id="ARBA00023008"/>
    </source>
</evidence>
<dbReference type="GO" id="GO:0052716">
    <property type="term" value="F:hydroquinone:oxygen oxidoreductase activity"/>
    <property type="evidence" value="ECO:0007669"/>
    <property type="project" value="UniProtKB-EC"/>
</dbReference>
<keyword evidence="7" id="KW-0479">Metal-binding</keyword>
<comment type="similarity">
    <text evidence="4">Belongs to the multicopper oxidase family.</text>
</comment>
<feature type="domain" description="Plastocyanin-like" evidence="14">
    <location>
        <begin position="7"/>
        <end position="103"/>
    </location>
</feature>
<dbReference type="InterPro" id="IPR001117">
    <property type="entry name" value="Cu-oxidase_2nd"/>
</dbReference>
<keyword evidence="11" id="KW-0325">Glycoprotein</keyword>
<dbReference type="OrthoDB" id="2121828at2759"/>
<dbReference type="STRING" id="1314776.A0A166FGT7"/>
<evidence type="ECO:0000259" key="12">
    <source>
        <dbReference type="Pfam" id="PF00394"/>
    </source>
</evidence>
<name>A0A166FGT7_9AGAM</name>
<dbReference type="SUPFAM" id="SSF49503">
    <property type="entry name" value="Cupredoxins"/>
    <property type="match status" value="3"/>
</dbReference>
<dbReference type="InterPro" id="IPR002355">
    <property type="entry name" value="Cu_oxidase_Cu_BS"/>
</dbReference>
<dbReference type="InterPro" id="IPR008972">
    <property type="entry name" value="Cupredoxin"/>
</dbReference>
<dbReference type="InterPro" id="IPR033138">
    <property type="entry name" value="Cu_oxidase_CS"/>
</dbReference>
<keyword evidence="8" id="KW-0560">Oxidoreductase</keyword>
<evidence type="ECO:0000256" key="11">
    <source>
        <dbReference type="ARBA" id="ARBA00023180"/>
    </source>
</evidence>
<evidence type="ECO:0000256" key="7">
    <source>
        <dbReference type="ARBA" id="ARBA00022723"/>
    </source>
</evidence>
<evidence type="ECO:0000256" key="6">
    <source>
        <dbReference type="ARBA" id="ARBA00022525"/>
    </source>
</evidence>
<dbReference type="GO" id="GO:0005576">
    <property type="term" value="C:extracellular region"/>
    <property type="evidence" value="ECO:0007669"/>
    <property type="project" value="UniProtKB-SubCell"/>
</dbReference>
<dbReference type="Pfam" id="PF07732">
    <property type="entry name" value="Cu-oxidase_3"/>
    <property type="match status" value="1"/>
</dbReference>
<evidence type="ECO:0000313" key="16">
    <source>
        <dbReference type="Proteomes" id="UP000076798"/>
    </source>
</evidence>
<comment type="catalytic activity">
    <reaction evidence="1">
        <text>4 hydroquinone + O2 = 4 benzosemiquinone + 2 H2O</text>
        <dbReference type="Rhea" id="RHEA:11276"/>
        <dbReference type="ChEBI" id="CHEBI:15377"/>
        <dbReference type="ChEBI" id="CHEBI:15379"/>
        <dbReference type="ChEBI" id="CHEBI:17594"/>
        <dbReference type="ChEBI" id="CHEBI:17977"/>
        <dbReference type="EC" id="1.10.3.2"/>
    </reaction>
</comment>
<dbReference type="Pfam" id="PF00394">
    <property type="entry name" value="Cu-oxidase"/>
    <property type="match status" value="1"/>
</dbReference>
<evidence type="ECO:0000256" key="5">
    <source>
        <dbReference type="ARBA" id="ARBA00012297"/>
    </source>
</evidence>
<dbReference type="Pfam" id="PF07731">
    <property type="entry name" value="Cu-oxidase_2"/>
    <property type="match status" value="1"/>
</dbReference>
<evidence type="ECO:0000259" key="14">
    <source>
        <dbReference type="Pfam" id="PF07732"/>
    </source>
</evidence>
<evidence type="ECO:0000256" key="3">
    <source>
        <dbReference type="ARBA" id="ARBA00004613"/>
    </source>
</evidence>
<dbReference type="FunFam" id="2.60.40.420:FF:000045">
    <property type="entry name" value="Laccase 2"/>
    <property type="match status" value="1"/>
</dbReference>
<keyword evidence="6" id="KW-0964">Secreted</keyword>
<comment type="subcellular location">
    <subcellularLocation>
        <location evidence="3">Secreted</location>
    </subcellularLocation>
</comment>
<dbReference type="EC" id="1.10.3.2" evidence="5"/>
<dbReference type="AlphaFoldDB" id="A0A166FGT7"/>
<dbReference type="GO" id="GO:0005507">
    <property type="term" value="F:copper ion binding"/>
    <property type="evidence" value="ECO:0007669"/>
    <property type="project" value="InterPro"/>
</dbReference>
<keyword evidence="16" id="KW-1185">Reference proteome</keyword>
<dbReference type="InterPro" id="IPR011706">
    <property type="entry name" value="Cu-oxidase_C"/>
</dbReference>
<evidence type="ECO:0000256" key="2">
    <source>
        <dbReference type="ARBA" id="ARBA00001935"/>
    </source>
</evidence>
<dbReference type="PANTHER" id="PTHR11709:SF394">
    <property type="entry name" value="FI03373P-RELATED"/>
    <property type="match status" value="1"/>
</dbReference>
<evidence type="ECO:0000259" key="13">
    <source>
        <dbReference type="Pfam" id="PF07731"/>
    </source>
</evidence>
<feature type="domain" description="Plastocyanin-like" evidence="13">
    <location>
        <begin position="370"/>
        <end position="468"/>
    </location>
</feature>
<keyword evidence="10" id="KW-1015">Disulfide bond</keyword>
<evidence type="ECO:0000256" key="4">
    <source>
        <dbReference type="ARBA" id="ARBA00010609"/>
    </source>
</evidence>
<dbReference type="InterPro" id="IPR011707">
    <property type="entry name" value="Cu-oxidase-like_N"/>
</dbReference>
<reference evidence="15 16" key="1">
    <citation type="journal article" date="2016" name="Mol. Biol. Evol.">
        <title>Comparative Genomics of Early-Diverging Mushroom-Forming Fungi Provides Insights into the Origins of Lignocellulose Decay Capabilities.</title>
        <authorList>
            <person name="Nagy L.G."/>
            <person name="Riley R."/>
            <person name="Tritt A."/>
            <person name="Adam C."/>
            <person name="Daum C."/>
            <person name="Floudas D."/>
            <person name="Sun H."/>
            <person name="Yadav J.S."/>
            <person name="Pangilinan J."/>
            <person name="Larsson K.H."/>
            <person name="Matsuura K."/>
            <person name="Barry K."/>
            <person name="Labutti K."/>
            <person name="Kuo R."/>
            <person name="Ohm R.A."/>
            <person name="Bhattacharya S.S."/>
            <person name="Shirouzu T."/>
            <person name="Yoshinaga Y."/>
            <person name="Martin F.M."/>
            <person name="Grigoriev I.V."/>
            <person name="Hibbett D.S."/>
        </authorList>
    </citation>
    <scope>NUCLEOTIDE SEQUENCE [LARGE SCALE GENOMIC DNA]</scope>
    <source>
        <strain evidence="15 16">HHB10207 ss-3</strain>
    </source>
</reference>
<evidence type="ECO:0000256" key="1">
    <source>
        <dbReference type="ARBA" id="ARBA00000349"/>
    </source>
</evidence>
<dbReference type="EMBL" id="KV428030">
    <property type="protein sequence ID" value="KZT40627.1"/>
    <property type="molecule type" value="Genomic_DNA"/>
</dbReference>
<comment type="cofactor">
    <cofactor evidence="2">
        <name>Cu cation</name>
        <dbReference type="ChEBI" id="CHEBI:23378"/>
    </cofactor>
</comment>
<dbReference type="InterPro" id="IPR045087">
    <property type="entry name" value="Cu-oxidase_fam"/>
</dbReference>
<accession>A0A166FGT7</accession>
<gene>
    <name evidence="15" type="ORF">SISSUDRAFT_448319</name>
</gene>
<evidence type="ECO:0000256" key="8">
    <source>
        <dbReference type="ARBA" id="ARBA00023002"/>
    </source>
</evidence>
<dbReference type="Gene3D" id="2.60.40.420">
    <property type="entry name" value="Cupredoxins - blue copper proteins"/>
    <property type="match status" value="3"/>
</dbReference>
<dbReference type="PROSITE" id="PS00079">
    <property type="entry name" value="MULTICOPPER_OXIDASE1"/>
    <property type="match status" value="2"/>
</dbReference>